<comment type="subcellular location">
    <subcellularLocation>
        <location evidence="1 6">Cell membrane</location>
        <topology evidence="1 6">Multi-pass membrane protein</topology>
    </subcellularLocation>
</comment>
<dbReference type="GO" id="GO:0055085">
    <property type="term" value="P:transmembrane transport"/>
    <property type="evidence" value="ECO:0007669"/>
    <property type="project" value="UniProtKB-UniRule"/>
</dbReference>
<feature type="transmembrane region" description="Helical" evidence="6">
    <location>
        <begin position="202"/>
        <end position="223"/>
    </location>
</feature>
<feature type="domain" description="ABC3 transporter permease C-terminal" evidence="7">
    <location>
        <begin position="64"/>
        <end position="172"/>
    </location>
</feature>
<keyword evidence="4 6" id="KW-1133">Transmembrane helix</keyword>
<comment type="similarity">
    <text evidence="6">Belongs to the ABC-4 integral membrane protein family.</text>
</comment>
<dbReference type="AlphaFoldDB" id="A0A841RLB8"/>
<feature type="transmembrane region" description="Helical" evidence="6">
    <location>
        <begin position="639"/>
        <end position="661"/>
    </location>
</feature>
<sequence>MFSKIAVNNVKRSFRDYSIYFLTLTLAVCIFYSFNSIESQNAILELNKNPIFHDSLNKLITGTSIFVSFVLGGLIIYANNFLIKKRKKELGIYMTLGMPKRKISKILLFETFLIGLVSLIVGILLGILVSQGLSLLVANILGVNLNHYQFIISLSAVIKSVVYFGIIYGLVMIFNQYTISKYKLIDMLHASKKNEEVKLKNAFISVLVFTLSVILLVTAYVRVLETGLDAANTELFITVIMGVFGTLFFFFSTSSFFIHVVKKNKKVYLKGINIFILRQINNKINTNFLSMTLICLMLFLTITLLFTAFDLKGTIDRSLEGNKEFDASAFLVVDNESEDPRENDIEEYLKDINFTFENNEKYAFYSEYKLSLTIEDLLSDYLSEQEQVDLVKDYLGGPMSAIKLSDYNSILEITGNESIQLSDDEVLVLSSYDNITDALPEFMENEDSIQIEDKEYTIKNDVAIEKNIKANLDSDFFYLVIPDNFDGDLELESTNFNVIYDERYFDESEERFSTLFNDMWDNKYRDVSPALVIGNTLNQIKDRQNGMAAMVVFIGLFLGLIFIISSAAVMALQQLSDASESLGRYKALKRIGVTERMINKAILKQSFIYFFAPLSLAIVHSIVGIIALNDIFSFHYESIIVSTLFLGIIYGVYFYSTYVGVKNVVKNGNS</sequence>
<keyword evidence="3 6" id="KW-0812">Transmembrane</keyword>
<organism evidence="8 9">
    <name type="scientific">Gracilibacillus halotolerans</name>
    <dbReference type="NCBI Taxonomy" id="74386"/>
    <lineage>
        <taxon>Bacteria</taxon>
        <taxon>Bacillati</taxon>
        <taxon>Bacillota</taxon>
        <taxon>Bacilli</taxon>
        <taxon>Bacillales</taxon>
        <taxon>Bacillaceae</taxon>
        <taxon>Gracilibacillus</taxon>
    </lineage>
</organism>
<proteinExistence type="inferred from homology"/>
<keyword evidence="2 6" id="KW-1003">Cell membrane</keyword>
<feature type="transmembrane region" description="Helical" evidence="6">
    <location>
        <begin position="606"/>
        <end position="627"/>
    </location>
</feature>
<feature type="transmembrane region" description="Helical" evidence="6">
    <location>
        <begin position="235"/>
        <end position="261"/>
    </location>
</feature>
<evidence type="ECO:0000259" key="7">
    <source>
        <dbReference type="Pfam" id="PF02687"/>
    </source>
</evidence>
<evidence type="ECO:0000256" key="1">
    <source>
        <dbReference type="ARBA" id="ARBA00004651"/>
    </source>
</evidence>
<dbReference type="PANTHER" id="PTHR46795:SF3">
    <property type="entry name" value="ABC TRANSPORTER PERMEASE"/>
    <property type="match status" value="1"/>
</dbReference>
<dbReference type="RefSeq" id="WP_184248191.1">
    <property type="nucleotide sequence ID" value="NZ_BAAACU010000042.1"/>
</dbReference>
<comment type="caution">
    <text evidence="8">The sequence shown here is derived from an EMBL/GenBank/DDBJ whole genome shotgun (WGS) entry which is preliminary data.</text>
</comment>
<evidence type="ECO:0000256" key="4">
    <source>
        <dbReference type="ARBA" id="ARBA00022989"/>
    </source>
</evidence>
<gene>
    <name evidence="8" type="ORF">GGQ92_002086</name>
</gene>
<protein>
    <submittedName>
        <fullName evidence="8">Putative ABC transport system permease protein</fullName>
    </submittedName>
</protein>
<dbReference type="Pfam" id="PF02687">
    <property type="entry name" value="FtsX"/>
    <property type="match status" value="1"/>
</dbReference>
<dbReference type="PIRSF" id="PIRSF018968">
    <property type="entry name" value="ABC_permease_BceB"/>
    <property type="match status" value="1"/>
</dbReference>
<dbReference type="PANTHER" id="PTHR46795">
    <property type="entry name" value="ABC TRANSPORTER PERMEASE-RELATED-RELATED"/>
    <property type="match status" value="1"/>
</dbReference>
<feature type="transmembrane region" description="Helical" evidence="6">
    <location>
        <begin position="17"/>
        <end position="35"/>
    </location>
</feature>
<accession>A0A841RLB8</accession>
<dbReference type="InterPro" id="IPR027022">
    <property type="entry name" value="ABC_permease_BceB-typ"/>
</dbReference>
<evidence type="ECO:0000256" key="6">
    <source>
        <dbReference type="PIRNR" id="PIRNR018968"/>
    </source>
</evidence>
<feature type="transmembrane region" description="Helical" evidence="6">
    <location>
        <begin position="55"/>
        <end position="78"/>
    </location>
</feature>
<dbReference type="InterPro" id="IPR052536">
    <property type="entry name" value="ABC-4_Integral_Memb_Prot"/>
</dbReference>
<feature type="transmembrane region" description="Helical" evidence="6">
    <location>
        <begin position="106"/>
        <end position="130"/>
    </location>
</feature>
<dbReference type="Proteomes" id="UP000572212">
    <property type="component" value="Unassembled WGS sequence"/>
</dbReference>
<evidence type="ECO:0000313" key="9">
    <source>
        <dbReference type="Proteomes" id="UP000572212"/>
    </source>
</evidence>
<evidence type="ECO:0000256" key="2">
    <source>
        <dbReference type="ARBA" id="ARBA00022475"/>
    </source>
</evidence>
<keyword evidence="9" id="KW-1185">Reference proteome</keyword>
<dbReference type="EMBL" id="JACHON010000010">
    <property type="protein sequence ID" value="MBB6513279.1"/>
    <property type="molecule type" value="Genomic_DNA"/>
</dbReference>
<feature type="transmembrane region" description="Helical" evidence="6">
    <location>
        <begin position="547"/>
        <end position="572"/>
    </location>
</feature>
<evidence type="ECO:0000256" key="5">
    <source>
        <dbReference type="ARBA" id="ARBA00023136"/>
    </source>
</evidence>
<evidence type="ECO:0000313" key="8">
    <source>
        <dbReference type="EMBL" id="MBB6513279.1"/>
    </source>
</evidence>
<dbReference type="GO" id="GO:0005886">
    <property type="term" value="C:plasma membrane"/>
    <property type="evidence" value="ECO:0007669"/>
    <property type="project" value="UniProtKB-SubCell"/>
</dbReference>
<keyword evidence="6" id="KW-0813">Transport</keyword>
<evidence type="ECO:0000256" key="3">
    <source>
        <dbReference type="ARBA" id="ARBA00022692"/>
    </source>
</evidence>
<dbReference type="InterPro" id="IPR003838">
    <property type="entry name" value="ABC3_permease_C"/>
</dbReference>
<reference evidence="8 9" key="1">
    <citation type="submission" date="2020-08" db="EMBL/GenBank/DDBJ databases">
        <title>Genomic Encyclopedia of Type Strains, Phase IV (KMG-IV): sequencing the most valuable type-strain genomes for metagenomic binning, comparative biology and taxonomic classification.</title>
        <authorList>
            <person name="Goeker M."/>
        </authorList>
    </citation>
    <scope>NUCLEOTIDE SEQUENCE [LARGE SCALE GENOMIC DNA]</scope>
    <source>
        <strain evidence="8 9">DSM 11805</strain>
    </source>
</reference>
<feature type="transmembrane region" description="Helical" evidence="6">
    <location>
        <begin position="150"/>
        <end position="174"/>
    </location>
</feature>
<feature type="transmembrane region" description="Helical" evidence="6">
    <location>
        <begin position="288"/>
        <end position="309"/>
    </location>
</feature>
<name>A0A841RLB8_9BACI</name>
<keyword evidence="5 6" id="KW-0472">Membrane</keyword>